<proteinExistence type="inferred from homology"/>
<evidence type="ECO:0000259" key="6">
    <source>
        <dbReference type="Pfam" id="PF22178"/>
    </source>
</evidence>
<evidence type="ECO:0000256" key="4">
    <source>
        <dbReference type="SAM" id="MobiDB-lite"/>
    </source>
</evidence>
<dbReference type="RefSeq" id="WP_084193205.1">
    <property type="nucleotide sequence ID" value="NZ_FSRL01000002.1"/>
</dbReference>
<dbReference type="STRING" id="1217970.SAMN05444002_3843"/>
<keyword evidence="8" id="KW-1185">Reference proteome</keyword>
<feature type="region of interest" description="Disordered" evidence="4">
    <location>
        <begin position="1"/>
        <end position="30"/>
    </location>
</feature>
<dbReference type="InterPro" id="IPR006531">
    <property type="entry name" value="Gp5/Vgr_OB"/>
</dbReference>
<dbReference type="InterPro" id="IPR017847">
    <property type="entry name" value="T6SS_RhsGE_Vgr_subset"/>
</dbReference>
<dbReference type="Gene3D" id="2.40.50.230">
    <property type="entry name" value="Gp5 N-terminal domain"/>
    <property type="match status" value="1"/>
</dbReference>
<dbReference type="AlphaFoldDB" id="A0A1N6IG37"/>
<comment type="subcellular location">
    <subcellularLocation>
        <location evidence="1">Secreted</location>
    </subcellularLocation>
</comment>
<dbReference type="GO" id="GO:0005576">
    <property type="term" value="C:extracellular region"/>
    <property type="evidence" value="ECO:0007669"/>
    <property type="project" value="UniProtKB-SubCell"/>
</dbReference>
<keyword evidence="3" id="KW-0964">Secreted</keyword>
<sequence length="363" mass="39980">MASRPTPSEVLDRDGHDQGPGGWSRKQDRASLQPFLQGPQAFCREGEIDCDEYGRILVRFHWDLADAYSMRCRVSQSWAGKGWGGMVIPRIGMEVVVEFLEGDPDKPLVTGCVYNGKNEVPYELPKHKTRSTFKSDTHQGRGFNELRFEDEKGREEIFVHAQLDHNTKVLNHQTTRVDRTKVESIGAASLREVRLVDVHNVGMDMTFNVGTGPHGSFVRAPLTGNSQGIRVAAYNFEKSFPDLSGKGNFTVNATSTIALSAGANWSQNVDGQASMTYGRNLSQTVRDNVRENTGKDHSHVVGAKYRLDAHEEIHLRSGAAEIRLKADGTIIINGKDLTAMLSGDTSVTSGGKIGLKGQRIDLN</sequence>
<name>A0A1N6IG37_9RHOB</name>
<organism evidence="7 8">
    <name type="scientific">Vannielia litorea</name>
    <dbReference type="NCBI Taxonomy" id="1217970"/>
    <lineage>
        <taxon>Bacteria</taxon>
        <taxon>Pseudomonadati</taxon>
        <taxon>Pseudomonadota</taxon>
        <taxon>Alphaproteobacteria</taxon>
        <taxon>Rhodobacterales</taxon>
        <taxon>Paracoccaceae</taxon>
        <taxon>Vannielia</taxon>
    </lineage>
</organism>
<dbReference type="Pfam" id="PF22178">
    <property type="entry name" value="Gp5_trimer_C"/>
    <property type="match status" value="1"/>
</dbReference>
<dbReference type="Proteomes" id="UP000184932">
    <property type="component" value="Unassembled WGS sequence"/>
</dbReference>
<evidence type="ECO:0000256" key="3">
    <source>
        <dbReference type="ARBA" id="ARBA00022525"/>
    </source>
</evidence>
<evidence type="ECO:0000256" key="1">
    <source>
        <dbReference type="ARBA" id="ARBA00004613"/>
    </source>
</evidence>
<dbReference type="InterPro" id="IPR006533">
    <property type="entry name" value="T6SS_Vgr_RhsGE"/>
</dbReference>
<gene>
    <name evidence="7" type="ORF">SAMN05444002_3843</name>
</gene>
<dbReference type="OrthoDB" id="9762420at2"/>
<dbReference type="SUPFAM" id="SSF69349">
    <property type="entry name" value="Phage fibre proteins"/>
    <property type="match status" value="1"/>
</dbReference>
<accession>A0A1N6IG37</accession>
<dbReference type="Pfam" id="PF04717">
    <property type="entry name" value="Phage_base_V"/>
    <property type="match status" value="1"/>
</dbReference>
<feature type="domain" description="Gp5/Type VI secretion system Vgr C-terminal trimerisation" evidence="6">
    <location>
        <begin position="131"/>
        <end position="211"/>
    </location>
</feature>
<dbReference type="SUPFAM" id="SSF69255">
    <property type="entry name" value="gp5 N-terminal domain-like"/>
    <property type="match status" value="1"/>
</dbReference>
<dbReference type="InterPro" id="IPR054030">
    <property type="entry name" value="Gp5_Vgr_C"/>
</dbReference>
<dbReference type="InterPro" id="IPR050708">
    <property type="entry name" value="T6SS_VgrG/RHS"/>
</dbReference>
<dbReference type="NCBIfam" id="TIGR03361">
    <property type="entry name" value="VI_Rhs_Vgr"/>
    <property type="match status" value="1"/>
</dbReference>
<reference evidence="8" key="1">
    <citation type="submission" date="2016-11" db="EMBL/GenBank/DDBJ databases">
        <authorList>
            <person name="Varghese N."/>
            <person name="Submissions S."/>
        </authorList>
    </citation>
    <scope>NUCLEOTIDE SEQUENCE [LARGE SCALE GENOMIC DNA]</scope>
    <source>
        <strain evidence="8">DSM 29440</strain>
    </source>
</reference>
<evidence type="ECO:0000313" key="7">
    <source>
        <dbReference type="EMBL" id="SIO30987.1"/>
    </source>
</evidence>
<feature type="domain" description="Gp5/Type VI secretion system Vgr protein OB-fold" evidence="5">
    <location>
        <begin position="51"/>
        <end position="114"/>
    </location>
</feature>
<comment type="similarity">
    <text evidence="2">Belongs to the VgrG protein family.</text>
</comment>
<protein>
    <submittedName>
        <fullName evidence="7">Rhs element Vgr protein</fullName>
    </submittedName>
</protein>
<evidence type="ECO:0000256" key="2">
    <source>
        <dbReference type="ARBA" id="ARBA00005558"/>
    </source>
</evidence>
<evidence type="ECO:0000259" key="5">
    <source>
        <dbReference type="Pfam" id="PF04717"/>
    </source>
</evidence>
<dbReference type="InterPro" id="IPR037026">
    <property type="entry name" value="Vgr_OB-fold_dom_sf"/>
</dbReference>
<evidence type="ECO:0000313" key="8">
    <source>
        <dbReference type="Proteomes" id="UP000184932"/>
    </source>
</evidence>
<dbReference type="EMBL" id="FSRL01000002">
    <property type="protein sequence ID" value="SIO30987.1"/>
    <property type="molecule type" value="Genomic_DNA"/>
</dbReference>
<dbReference type="NCBIfam" id="TIGR01646">
    <property type="entry name" value="vgr_GE"/>
    <property type="match status" value="1"/>
</dbReference>
<dbReference type="PANTHER" id="PTHR32305">
    <property type="match status" value="1"/>
</dbReference>
<dbReference type="PANTHER" id="PTHR32305:SF15">
    <property type="entry name" value="PROTEIN RHSA-RELATED"/>
    <property type="match status" value="1"/>
</dbReference>